<evidence type="ECO:0000256" key="2">
    <source>
        <dbReference type="ARBA" id="ARBA00022490"/>
    </source>
</evidence>
<reference evidence="12 13" key="1">
    <citation type="submission" date="2023-06" db="EMBL/GenBank/DDBJ databases">
        <title>Antibody response to the Sneathia vaginalis cytopathogenic toxin A during pregnancy.</title>
        <authorList>
            <person name="Mccoy Z.T."/>
            <person name="Serrano M.G."/>
            <person name="Spaine K."/>
            <person name="Edwards D.J."/>
            <person name="Buck G.A."/>
            <person name="Jefferson K."/>
        </authorList>
    </citation>
    <scope>NUCLEOTIDE SEQUENCE [LARGE SCALE GENOMIC DNA]</scope>
    <source>
        <strain evidence="12 13">CCUG 42621</strain>
    </source>
</reference>
<organism evidence="12 13">
    <name type="scientific">Sneathia sanguinegens</name>
    <dbReference type="NCBI Taxonomy" id="40543"/>
    <lineage>
        <taxon>Bacteria</taxon>
        <taxon>Fusobacteriati</taxon>
        <taxon>Fusobacteriota</taxon>
        <taxon>Fusobacteriia</taxon>
        <taxon>Fusobacteriales</taxon>
        <taxon>Leptotrichiaceae</taxon>
        <taxon>Sneathia</taxon>
    </lineage>
</organism>
<evidence type="ECO:0000256" key="4">
    <source>
        <dbReference type="ARBA" id="ARBA00022643"/>
    </source>
</evidence>
<comment type="caution">
    <text evidence="12">The sequence shown here is derived from an EMBL/GenBank/DDBJ whole genome shotgun (WGS) entry which is preliminary data.</text>
</comment>
<keyword evidence="7" id="KW-0521">NADP</keyword>
<evidence type="ECO:0000256" key="1">
    <source>
        <dbReference type="ARBA" id="ARBA00001917"/>
    </source>
</evidence>
<keyword evidence="3" id="KW-0285">Flavoprotein</keyword>
<comment type="cofactor">
    <cofactor evidence="1">
        <name>FMN</name>
        <dbReference type="ChEBI" id="CHEBI:58210"/>
    </cofactor>
</comment>
<dbReference type="NCBIfam" id="TIGR02151">
    <property type="entry name" value="IPP_isom_2"/>
    <property type="match status" value="1"/>
</dbReference>
<dbReference type="EC" id="5.3.3.2" evidence="12"/>
<keyword evidence="8" id="KW-0414">Isoprene biosynthesis</keyword>
<evidence type="ECO:0000256" key="6">
    <source>
        <dbReference type="ARBA" id="ARBA00022842"/>
    </source>
</evidence>
<keyword evidence="6" id="KW-0460">Magnesium</keyword>
<sequence length="314" mass="35830">MLKKDQHMKYALECKTKDTLANIKLIYVSLPKVNIDEVDIKTKFCGLEFTYPFFINAMTGGSEKANVINRRLEYICKKLNIFFFSGSFSPALKDASYYYPKGQGINIGADKSVDEMKKAVEKTESKILQIHLNPIQEFMMLDGTTNFAKWNENIRLALENIAVPIILKETGFGMSKQTLEKLKTMGVKTVDISSQGGTNFAYIEDRRRKLKREYLYDLGYNLKQSLINAQEYMDDMEIIASGGVENPLQIVKCLAMGAKAVGISGYILKLLEQKNDDEIISILKQWIYEIKAIIAITDSKNLEELKNKWEDMKC</sequence>
<dbReference type="Proteomes" id="UP001225134">
    <property type="component" value="Unassembled WGS sequence"/>
</dbReference>
<dbReference type="InterPro" id="IPR000262">
    <property type="entry name" value="FMN-dep_DH"/>
</dbReference>
<evidence type="ECO:0000256" key="10">
    <source>
        <dbReference type="ARBA" id="ARBA00025810"/>
    </source>
</evidence>
<keyword evidence="5" id="KW-0479">Metal-binding</keyword>
<evidence type="ECO:0000256" key="8">
    <source>
        <dbReference type="ARBA" id="ARBA00023229"/>
    </source>
</evidence>
<keyword evidence="9 12" id="KW-0413">Isomerase</keyword>
<keyword evidence="13" id="KW-1185">Reference proteome</keyword>
<evidence type="ECO:0000256" key="5">
    <source>
        <dbReference type="ARBA" id="ARBA00022723"/>
    </source>
</evidence>
<dbReference type="Gene3D" id="3.20.20.70">
    <property type="entry name" value="Aldolase class I"/>
    <property type="match status" value="1"/>
</dbReference>
<dbReference type="SUPFAM" id="SSF51395">
    <property type="entry name" value="FMN-linked oxidoreductases"/>
    <property type="match status" value="1"/>
</dbReference>
<proteinExistence type="predicted"/>
<name>A0ABT7HI36_9FUSO</name>
<accession>A0ABT7HI36</accession>
<keyword evidence="4" id="KW-0288">FMN</keyword>
<evidence type="ECO:0000313" key="12">
    <source>
        <dbReference type="EMBL" id="MDK9580177.1"/>
    </source>
</evidence>
<evidence type="ECO:0000256" key="7">
    <source>
        <dbReference type="ARBA" id="ARBA00022857"/>
    </source>
</evidence>
<evidence type="ECO:0000256" key="3">
    <source>
        <dbReference type="ARBA" id="ARBA00022630"/>
    </source>
</evidence>
<dbReference type="GO" id="GO:0004452">
    <property type="term" value="F:isopentenyl-diphosphate delta-isomerase activity"/>
    <property type="evidence" value="ECO:0007669"/>
    <property type="project" value="UniProtKB-EC"/>
</dbReference>
<dbReference type="RefSeq" id="WP_316766440.1">
    <property type="nucleotide sequence ID" value="NZ_JAWFWF010000002.1"/>
</dbReference>
<evidence type="ECO:0000256" key="9">
    <source>
        <dbReference type="ARBA" id="ARBA00023235"/>
    </source>
</evidence>
<gene>
    <name evidence="12" type="primary">fni</name>
    <name evidence="12" type="ORF">QQA45_01385</name>
</gene>
<dbReference type="InterPro" id="IPR011179">
    <property type="entry name" value="IPdP_isomerase"/>
</dbReference>
<protein>
    <submittedName>
        <fullName evidence="12">Type 2 isopentenyl-diphosphate Delta-isomerase</fullName>
        <ecNumber evidence="12">5.3.3.2</ecNumber>
    </submittedName>
</protein>
<keyword evidence="2" id="KW-0963">Cytoplasm</keyword>
<dbReference type="InterPro" id="IPR013785">
    <property type="entry name" value="Aldolase_TIM"/>
</dbReference>
<evidence type="ECO:0000313" key="13">
    <source>
        <dbReference type="Proteomes" id="UP001225134"/>
    </source>
</evidence>
<feature type="domain" description="FMN-dependent dehydrogenase" evidence="11">
    <location>
        <begin position="147"/>
        <end position="308"/>
    </location>
</feature>
<dbReference type="PANTHER" id="PTHR43665">
    <property type="entry name" value="ISOPENTENYL-DIPHOSPHATE DELTA-ISOMERASE"/>
    <property type="match status" value="1"/>
</dbReference>
<comment type="subunit">
    <text evidence="10">Homooctamer. Dimer of tetramers.</text>
</comment>
<evidence type="ECO:0000259" key="11">
    <source>
        <dbReference type="Pfam" id="PF01070"/>
    </source>
</evidence>
<dbReference type="Pfam" id="PF01070">
    <property type="entry name" value="FMN_dh"/>
    <property type="match status" value="1"/>
</dbReference>
<dbReference type="PANTHER" id="PTHR43665:SF1">
    <property type="entry name" value="ISOPENTENYL-DIPHOSPHATE DELTA-ISOMERASE"/>
    <property type="match status" value="1"/>
</dbReference>
<dbReference type="EMBL" id="JASSPP010000001">
    <property type="protein sequence ID" value="MDK9580177.1"/>
    <property type="molecule type" value="Genomic_DNA"/>
</dbReference>